<dbReference type="STRING" id="99883.ENSTNIP00000018755"/>
<feature type="domain" description="Centromere protein J C-terminal" evidence="4">
    <location>
        <begin position="759"/>
        <end position="790"/>
    </location>
</feature>
<feature type="compositionally biased region" description="Low complexity" evidence="3">
    <location>
        <begin position="487"/>
        <end position="496"/>
    </location>
</feature>
<sequence length="946" mass="105268">RPIKGQKKTFEELLEEQLRLEEQRLKTAEQQSQTGAGTVHAPPKRAFLKRGEGLSRFTNRRSVPSQAEEAKGPKPPVLAKAMSRSNSEPAVALRGSRNVAQRLSVQRKTASLNKENRQRGFSSPPQPIASGLRAERTKVLGSHQRQNTDRAASVRADLPNKAPHERVGLAARPPGDPDHKKLPRRVGKPGGPLKAPTRNNDELGEKSGRSSGKESQSSGGEEDPEEVSELSFQEKLQRWECDPHTESLELGEFELLERAAEEHSFSSNSSLVLKVRMRASQGLPPRRLSSTPVKSPPKGAPRRCSSLGSGAVKECKDTLLNSGAFAVSNGAHKNNASLEDAGEERPVYADVWPGGGHHFEGQEVQTKPASFPESNQPYDKRSYQDQDSASEVSLSDDAEGKSVISTAESTLVEDRDEHNRVVFDDNDTWNDQDSVVGAAGTGDATARGSSPQEPAPQSEVAVTGSTQQESGPPPASQLMIRLFPSLKAKAQSAAPAPKSPQEETESDCTVFFPGQNVQSRLLRERLAELEIEIERFKKENAALTKLRQENEKNQDILRKERLEFEQLKAAELAKFEEYKKEENRKLQKERRIFERHALAARAIPDKKEREEIQLLKQQLSSLQEELKGKESRWACTHNRLRQQADSLRQENASLRDEIRVLEKLRLNALKNNLANAEKVHETSPKRLESSTPTASKGVKFAQSPLDSRGNGNLPQNSTAAPGRSSREDRGEANKLQQKKHNIPFYEPQGSELKNPESADEVISHAEGKTETVLANGERLIVFPNGTKKEVSADGQTVKVTFFNGDIKEITEQRVIYVYAEAQTTHITYPDGMEVLHFPNNQTEKHFPDGRKEITFPDQTVKNLFPDGREESVLTDGTVIRVNPDGTKEIHFNTGQREIHTADYKRREYPDGTVKTVYNDGRQETRYPSGRLRVKDKDGNVVVDSRV</sequence>
<feature type="compositionally biased region" description="Basic and acidic residues" evidence="3">
    <location>
        <begin position="412"/>
        <end position="423"/>
    </location>
</feature>
<reference evidence="6" key="2">
    <citation type="submission" date="2025-08" db="UniProtKB">
        <authorList>
            <consortium name="Ensembl"/>
        </authorList>
    </citation>
    <scope>IDENTIFICATION</scope>
</reference>
<evidence type="ECO:0000256" key="2">
    <source>
        <dbReference type="SAM" id="Coils"/>
    </source>
</evidence>
<feature type="compositionally biased region" description="Polar residues" evidence="3">
    <location>
        <begin position="709"/>
        <end position="719"/>
    </location>
</feature>
<evidence type="ECO:0000256" key="1">
    <source>
        <dbReference type="ARBA" id="ARBA00005627"/>
    </source>
</evidence>
<dbReference type="Gene3D" id="2.60.450.20">
    <property type="match status" value="1"/>
</dbReference>
<feature type="region of interest" description="Disordered" evidence="3">
    <location>
        <begin position="675"/>
        <end position="754"/>
    </location>
</feature>
<dbReference type="InterPro" id="IPR009852">
    <property type="entry name" value="CENPJ_C_dom"/>
</dbReference>
<feature type="compositionally biased region" description="Polar residues" evidence="3">
    <location>
        <begin position="98"/>
        <end position="123"/>
    </location>
</feature>
<dbReference type="GeneTree" id="ENSGT00530000063927"/>
<dbReference type="InterPro" id="IPR047002">
    <property type="entry name" value="Tcp10_C_sf"/>
</dbReference>
<dbReference type="HOGENOM" id="CLU_008072_0_0_1"/>
<name>H3DE12_TETNG</name>
<feature type="compositionally biased region" description="Basic and acidic residues" evidence="3">
    <location>
        <begin position="677"/>
        <end position="688"/>
    </location>
</feature>
<protein>
    <submittedName>
        <fullName evidence="6">Centromere protein J</fullName>
    </submittedName>
</protein>
<feature type="compositionally biased region" description="Low complexity" evidence="3">
    <location>
        <begin position="433"/>
        <end position="449"/>
    </location>
</feature>
<dbReference type="AlphaFoldDB" id="H3DE12"/>
<dbReference type="GO" id="GO:0015631">
    <property type="term" value="F:tubulin binding"/>
    <property type="evidence" value="ECO:0007669"/>
    <property type="project" value="TreeGrafter"/>
</dbReference>
<dbReference type="GO" id="GO:0019904">
    <property type="term" value="F:protein domain specific binding"/>
    <property type="evidence" value="ECO:0007669"/>
    <property type="project" value="Ensembl"/>
</dbReference>
<proteinExistence type="inferred from homology"/>
<feature type="region of interest" description="Disordered" evidence="3">
    <location>
        <begin position="23"/>
        <end position="238"/>
    </location>
</feature>
<keyword evidence="7" id="KW-1185">Reference proteome</keyword>
<evidence type="ECO:0000313" key="6">
    <source>
        <dbReference type="Ensembl" id="ENSTNIP00000018755.1"/>
    </source>
</evidence>
<feature type="domain" description="CENPJ tubulin-binding region" evidence="5">
    <location>
        <begin position="3"/>
        <end position="59"/>
    </location>
</feature>
<evidence type="ECO:0000256" key="3">
    <source>
        <dbReference type="SAM" id="MobiDB-lite"/>
    </source>
</evidence>
<dbReference type="GO" id="GO:0005814">
    <property type="term" value="C:centriole"/>
    <property type="evidence" value="ECO:0007669"/>
    <property type="project" value="TreeGrafter"/>
</dbReference>
<dbReference type="InterPro" id="IPR058029">
    <property type="entry name" value="Tubulin-bd_CENPJ"/>
</dbReference>
<feature type="region of interest" description="Disordered" evidence="3">
    <location>
        <begin position="278"/>
        <end position="308"/>
    </location>
</feature>
<organism evidence="6 7">
    <name type="scientific">Tetraodon nigroviridis</name>
    <name type="common">Spotted green pufferfish</name>
    <name type="synonym">Chelonodon nigroviridis</name>
    <dbReference type="NCBI Taxonomy" id="99883"/>
    <lineage>
        <taxon>Eukaryota</taxon>
        <taxon>Metazoa</taxon>
        <taxon>Chordata</taxon>
        <taxon>Craniata</taxon>
        <taxon>Vertebrata</taxon>
        <taxon>Euteleostomi</taxon>
        <taxon>Actinopterygii</taxon>
        <taxon>Neopterygii</taxon>
        <taxon>Teleostei</taxon>
        <taxon>Neoteleostei</taxon>
        <taxon>Acanthomorphata</taxon>
        <taxon>Eupercaria</taxon>
        <taxon>Tetraodontiformes</taxon>
        <taxon>Tetradontoidea</taxon>
        <taxon>Tetraodontidae</taxon>
        <taxon>Tetraodon</taxon>
    </lineage>
</organism>
<dbReference type="FunCoup" id="H3DE12">
    <property type="interactions" value="1282"/>
</dbReference>
<reference evidence="6" key="3">
    <citation type="submission" date="2025-09" db="UniProtKB">
        <authorList>
            <consortium name="Ensembl"/>
        </authorList>
    </citation>
    <scope>IDENTIFICATION</scope>
</reference>
<feature type="compositionally biased region" description="Polar residues" evidence="3">
    <location>
        <begin position="363"/>
        <end position="377"/>
    </location>
</feature>
<dbReference type="InterPro" id="IPR026581">
    <property type="entry name" value="TCP10L/CENPJ"/>
</dbReference>
<dbReference type="Pfam" id="PF07202">
    <property type="entry name" value="Tcp10_C"/>
    <property type="match status" value="4"/>
</dbReference>
<dbReference type="OMA" id="WNEPEDL"/>
<dbReference type="Proteomes" id="UP000007303">
    <property type="component" value="Unassembled WGS sequence"/>
</dbReference>
<feature type="domain" description="Centromere protein J C-terminal" evidence="4">
    <location>
        <begin position="904"/>
        <end position="933"/>
    </location>
</feature>
<dbReference type="PANTHER" id="PTHR10331:SF27">
    <property type="entry name" value="CENTROMERE PROTEIN J"/>
    <property type="match status" value="1"/>
</dbReference>
<feature type="region of interest" description="Disordered" evidence="3">
    <location>
        <begin position="336"/>
        <end position="511"/>
    </location>
</feature>
<evidence type="ECO:0000259" key="5">
    <source>
        <dbReference type="Pfam" id="PF25779"/>
    </source>
</evidence>
<dbReference type="GO" id="GO:0005813">
    <property type="term" value="C:centrosome"/>
    <property type="evidence" value="ECO:0007669"/>
    <property type="project" value="TreeGrafter"/>
</dbReference>
<feature type="domain" description="Centromere protein J C-terminal" evidence="4">
    <location>
        <begin position="865"/>
        <end position="899"/>
    </location>
</feature>
<feature type="compositionally biased region" description="Polar residues" evidence="3">
    <location>
        <begin position="56"/>
        <end position="65"/>
    </location>
</feature>
<evidence type="ECO:0000313" key="7">
    <source>
        <dbReference type="Proteomes" id="UP000007303"/>
    </source>
</evidence>
<dbReference type="Pfam" id="PF25779">
    <property type="entry name" value="Tubulin-bind_CPAP"/>
    <property type="match status" value="1"/>
</dbReference>
<comment type="similarity">
    <text evidence="1">Belongs to the TCP10 family.</text>
</comment>
<accession>H3DE12</accession>
<dbReference type="InParanoid" id="H3DE12"/>
<dbReference type="Ensembl" id="ENSTNIT00000018983.1">
    <property type="protein sequence ID" value="ENSTNIP00000018755.1"/>
    <property type="gene ID" value="ENSTNIG00000015680.1"/>
</dbReference>
<dbReference type="GO" id="GO:0061511">
    <property type="term" value="P:centriole elongation"/>
    <property type="evidence" value="ECO:0007669"/>
    <property type="project" value="TreeGrafter"/>
</dbReference>
<dbReference type="PANTHER" id="PTHR10331">
    <property type="entry name" value="T COMPLEX PROTEIN 10"/>
    <property type="match status" value="1"/>
</dbReference>
<reference evidence="7" key="1">
    <citation type="journal article" date="2004" name="Nature">
        <title>Genome duplication in the teleost fish Tetraodon nigroviridis reveals the early vertebrate proto-karyotype.</title>
        <authorList>
            <person name="Jaillon O."/>
            <person name="Aury J.-M."/>
            <person name="Brunet F."/>
            <person name="Petit J.-L."/>
            <person name="Stange-Thomann N."/>
            <person name="Mauceli E."/>
            <person name="Bouneau L."/>
            <person name="Fischer C."/>
            <person name="Ozouf-Costaz C."/>
            <person name="Bernot A."/>
            <person name="Nicaud S."/>
            <person name="Jaffe D."/>
            <person name="Fisher S."/>
            <person name="Lutfalla G."/>
            <person name="Dossat C."/>
            <person name="Segurens B."/>
            <person name="Dasilva C."/>
            <person name="Salanoubat M."/>
            <person name="Levy M."/>
            <person name="Boudet N."/>
            <person name="Castellano S."/>
            <person name="Anthouard V."/>
            <person name="Jubin C."/>
            <person name="Castelli V."/>
            <person name="Katinka M."/>
            <person name="Vacherie B."/>
            <person name="Biemont C."/>
            <person name="Skalli Z."/>
            <person name="Cattolico L."/>
            <person name="Poulain J."/>
            <person name="De Berardinis V."/>
            <person name="Cruaud C."/>
            <person name="Duprat S."/>
            <person name="Brottier P."/>
            <person name="Coutanceau J.-P."/>
            <person name="Gouzy J."/>
            <person name="Parra G."/>
            <person name="Lardier G."/>
            <person name="Chapple C."/>
            <person name="McKernan K.J."/>
            <person name="McEwan P."/>
            <person name="Bosak S."/>
            <person name="Kellis M."/>
            <person name="Volff J.-N."/>
            <person name="Guigo R."/>
            <person name="Zody M.C."/>
            <person name="Mesirov J."/>
            <person name="Lindblad-Toh K."/>
            <person name="Birren B."/>
            <person name="Nusbaum C."/>
            <person name="Kahn D."/>
            <person name="Robinson-Rechavi M."/>
            <person name="Laudet V."/>
            <person name="Schachter V."/>
            <person name="Quetier F."/>
            <person name="Saurin W."/>
            <person name="Scarpelli C."/>
            <person name="Wincker P."/>
            <person name="Lander E.S."/>
            <person name="Weissenbach J."/>
            <person name="Roest Crollius H."/>
        </authorList>
    </citation>
    <scope>NUCLEOTIDE SEQUENCE [LARGE SCALE GENOMIC DNA]</scope>
</reference>
<evidence type="ECO:0000259" key="4">
    <source>
        <dbReference type="Pfam" id="PF07202"/>
    </source>
</evidence>
<feature type="compositionally biased region" description="Basic and acidic residues" evidence="3">
    <location>
        <begin position="199"/>
        <end position="212"/>
    </location>
</feature>
<feature type="domain" description="Centromere protein J C-terminal" evidence="4">
    <location>
        <begin position="829"/>
        <end position="857"/>
    </location>
</feature>
<dbReference type="GO" id="GO:0060271">
    <property type="term" value="P:cilium assembly"/>
    <property type="evidence" value="ECO:0007669"/>
    <property type="project" value="TreeGrafter"/>
</dbReference>
<keyword evidence="2" id="KW-0175">Coiled coil</keyword>
<feature type="coiled-coil region" evidence="2">
    <location>
        <begin position="519"/>
        <end position="563"/>
    </location>
</feature>